<keyword evidence="3" id="KW-1185">Reference proteome</keyword>
<accession>A0ABU1RRU9</accession>
<keyword evidence="1" id="KW-1133">Transmembrane helix</keyword>
<reference evidence="2 3" key="1">
    <citation type="submission" date="2023-07" db="EMBL/GenBank/DDBJ databases">
        <title>Sorghum-associated microbial communities from plants grown in Nebraska, USA.</title>
        <authorList>
            <person name="Schachtman D."/>
        </authorList>
    </citation>
    <scope>NUCLEOTIDE SEQUENCE [LARGE SCALE GENOMIC DNA]</scope>
    <source>
        <strain evidence="2 3">BE107</strain>
    </source>
</reference>
<gene>
    <name evidence="2" type="ORF">J2W94_001795</name>
</gene>
<dbReference type="Proteomes" id="UP001254759">
    <property type="component" value="Unassembled WGS sequence"/>
</dbReference>
<evidence type="ECO:0000256" key="1">
    <source>
        <dbReference type="SAM" id="Phobius"/>
    </source>
</evidence>
<name>A0ABU1RRU9_9GAMM</name>
<proteinExistence type="predicted"/>
<protein>
    <recommendedName>
        <fullName evidence="4">DUF3592 domain-containing protein</fullName>
    </recommendedName>
</protein>
<organism evidence="2 3">
    <name type="scientific">Pseudoxanthomonas sacheonensis</name>
    <dbReference type="NCBI Taxonomy" id="443615"/>
    <lineage>
        <taxon>Bacteria</taxon>
        <taxon>Pseudomonadati</taxon>
        <taxon>Pseudomonadota</taxon>
        <taxon>Gammaproteobacteria</taxon>
        <taxon>Lysobacterales</taxon>
        <taxon>Lysobacteraceae</taxon>
        <taxon>Pseudoxanthomonas</taxon>
    </lineage>
</organism>
<evidence type="ECO:0000313" key="3">
    <source>
        <dbReference type="Proteomes" id="UP001254759"/>
    </source>
</evidence>
<keyword evidence="1" id="KW-0812">Transmembrane</keyword>
<evidence type="ECO:0000313" key="2">
    <source>
        <dbReference type="EMBL" id="MDR6841510.1"/>
    </source>
</evidence>
<evidence type="ECO:0008006" key="4">
    <source>
        <dbReference type="Google" id="ProtNLM"/>
    </source>
</evidence>
<dbReference type="EMBL" id="JAVDTT010000002">
    <property type="protein sequence ID" value="MDR6841510.1"/>
    <property type="molecule type" value="Genomic_DNA"/>
</dbReference>
<dbReference type="RefSeq" id="WP_310092358.1">
    <property type="nucleotide sequence ID" value="NZ_JAVDTT010000002.1"/>
</dbReference>
<sequence>MFRLLGSRLFSICLILIGIFFIYAGHRNAVKFAALRDHGKTAKAEITNLEWKEKKTSHADSLYTAHVRFKTEDGREIQAETGVPAELGRSLRSNAAAATMNVRYLPESPSTIEDVNKDDPSDAQSGIGRLMLFFGAGMLVVRFLLSKRRAR</sequence>
<feature type="transmembrane region" description="Helical" evidence="1">
    <location>
        <begin position="126"/>
        <end position="145"/>
    </location>
</feature>
<keyword evidence="1" id="KW-0472">Membrane</keyword>
<feature type="transmembrane region" description="Helical" evidence="1">
    <location>
        <begin position="9"/>
        <end position="26"/>
    </location>
</feature>
<comment type="caution">
    <text evidence="2">The sequence shown here is derived from an EMBL/GenBank/DDBJ whole genome shotgun (WGS) entry which is preliminary data.</text>
</comment>